<sequence length="72" mass="8027">MHERIGDTFVASGEHHRSILLKLIAQKKKTLKPAKKTARDQKEDAGPTSNVINIMDALRKSMEADLKSRKSG</sequence>
<dbReference type="AlphaFoldDB" id="A0A2K9Z313"/>
<organism evidence="2 3">
    <name type="scientific">Rhizobium leguminosarum</name>
    <dbReference type="NCBI Taxonomy" id="384"/>
    <lineage>
        <taxon>Bacteria</taxon>
        <taxon>Pseudomonadati</taxon>
        <taxon>Pseudomonadota</taxon>
        <taxon>Alphaproteobacteria</taxon>
        <taxon>Hyphomicrobiales</taxon>
        <taxon>Rhizobiaceae</taxon>
        <taxon>Rhizobium/Agrobacterium group</taxon>
        <taxon>Rhizobium</taxon>
    </lineage>
</organism>
<name>A0A2K9Z313_RHILE</name>
<evidence type="ECO:0000313" key="3">
    <source>
        <dbReference type="Proteomes" id="UP000238523"/>
    </source>
</evidence>
<feature type="region of interest" description="Disordered" evidence="1">
    <location>
        <begin position="32"/>
        <end position="53"/>
    </location>
</feature>
<dbReference type="Proteomes" id="UP000238523">
    <property type="component" value="Chromosome"/>
</dbReference>
<evidence type="ECO:0000256" key="1">
    <source>
        <dbReference type="SAM" id="MobiDB-lite"/>
    </source>
</evidence>
<proteinExistence type="predicted"/>
<dbReference type="EMBL" id="CP025012">
    <property type="protein sequence ID" value="AUW42627.1"/>
    <property type="molecule type" value="Genomic_DNA"/>
</dbReference>
<evidence type="ECO:0000313" key="2">
    <source>
        <dbReference type="EMBL" id="AUW42627.1"/>
    </source>
</evidence>
<protein>
    <submittedName>
        <fullName evidence="2">Uncharacterized protein</fullName>
    </submittedName>
</protein>
<gene>
    <name evidence="2" type="ORF">CUJ84_Chr002266</name>
</gene>
<reference evidence="2 3" key="1">
    <citation type="submission" date="2017-11" db="EMBL/GenBank/DDBJ databases">
        <title>Complete genome of Rhizobium leguminosarum Norway, an ineffective micro-symbiont.</title>
        <authorList>
            <person name="Hoffrichter A."/>
            <person name="Liang J."/>
            <person name="Brachmann A."/>
            <person name="Marin M."/>
        </authorList>
    </citation>
    <scope>NUCLEOTIDE SEQUENCE [LARGE SCALE GENOMIC DNA]</scope>
    <source>
        <strain evidence="2 3">Norway</strain>
    </source>
</reference>
<accession>A0A2K9Z313</accession>